<dbReference type="CDD" id="cd00180">
    <property type="entry name" value="PKc"/>
    <property type="match status" value="1"/>
</dbReference>
<dbReference type="Pfam" id="PF08238">
    <property type="entry name" value="Sel1"/>
    <property type="match status" value="5"/>
</dbReference>
<dbReference type="Proteomes" id="UP001470230">
    <property type="component" value="Unassembled WGS sequence"/>
</dbReference>
<dbReference type="EMBL" id="JAPFFF010000062">
    <property type="protein sequence ID" value="KAK8837057.1"/>
    <property type="molecule type" value="Genomic_DNA"/>
</dbReference>
<dbReference type="SMART" id="SM00220">
    <property type="entry name" value="S_TKc"/>
    <property type="match status" value="2"/>
</dbReference>
<name>A0ABR2GU20_9EUKA</name>
<accession>A0ABR2GU20</accession>
<dbReference type="Gene3D" id="1.10.510.10">
    <property type="entry name" value="Transferase(Phosphotransferase) domain 1"/>
    <property type="match status" value="2"/>
</dbReference>
<dbReference type="SUPFAM" id="SSF81901">
    <property type="entry name" value="HCP-like"/>
    <property type="match status" value="1"/>
</dbReference>
<evidence type="ECO:0000313" key="3">
    <source>
        <dbReference type="Proteomes" id="UP001470230"/>
    </source>
</evidence>
<evidence type="ECO:0000313" key="2">
    <source>
        <dbReference type="EMBL" id="KAK8837057.1"/>
    </source>
</evidence>
<dbReference type="PANTHER" id="PTHR24361">
    <property type="entry name" value="MITOGEN-ACTIVATED KINASE KINASE KINASE"/>
    <property type="match status" value="1"/>
</dbReference>
<dbReference type="InterPro" id="IPR053235">
    <property type="entry name" value="Ser_Thr_kinase"/>
</dbReference>
<dbReference type="SMART" id="SM00671">
    <property type="entry name" value="SEL1"/>
    <property type="match status" value="5"/>
</dbReference>
<dbReference type="InterPro" id="IPR000719">
    <property type="entry name" value="Prot_kinase_dom"/>
</dbReference>
<reference evidence="2 3" key="1">
    <citation type="submission" date="2024-04" db="EMBL/GenBank/DDBJ databases">
        <title>Tritrichomonas musculus Genome.</title>
        <authorList>
            <person name="Alves-Ferreira E."/>
            <person name="Grigg M."/>
            <person name="Lorenzi H."/>
            <person name="Galac M."/>
        </authorList>
    </citation>
    <scope>NUCLEOTIDE SEQUENCE [LARGE SCALE GENOMIC DNA]</scope>
    <source>
        <strain evidence="2 3">EAF2021</strain>
    </source>
</reference>
<dbReference type="Gene3D" id="1.25.40.10">
    <property type="entry name" value="Tetratricopeptide repeat domain"/>
    <property type="match status" value="2"/>
</dbReference>
<dbReference type="PROSITE" id="PS50011">
    <property type="entry name" value="PROTEIN_KINASE_DOM"/>
    <property type="match status" value="2"/>
</dbReference>
<keyword evidence="3" id="KW-1185">Reference proteome</keyword>
<dbReference type="InterPro" id="IPR008271">
    <property type="entry name" value="Ser/Thr_kinase_AS"/>
</dbReference>
<dbReference type="InterPro" id="IPR011009">
    <property type="entry name" value="Kinase-like_dom_sf"/>
</dbReference>
<proteinExistence type="predicted"/>
<evidence type="ECO:0000259" key="1">
    <source>
        <dbReference type="PROSITE" id="PS50011"/>
    </source>
</evidence>
<comment type="caution">
    <text evidence="2">The sequence shown here is derived from an EMBL/GenBank/DDBJ whole genome shotgun (WGS) entry which is preliminary data.</text>
</comment>
<dbReference type="Pfam" id="PF00069">
    <property type="entry name" value="Pkinase"/>
    <property type="match status" value="2"/>
</dbReference>
<organism evidence="2 3">
    <name type="scientific">Tritrichomonas musculus</name>
    <dbReference type="NCBI Taxonomy" id="1915356"/>
    <lineage>
        <taxon>Eukaryota</taxon>
        <taxon>Metamonada</taxon>
        <taxon>Parabasalia</taxon>
        <taxon>Tritrichomonadida</taxon>
        <taxon>Tritrichomonadidae</taxon>
        <taxon>Tritrichomonas</taxon>
    </lineage>
</organism>
<protein>
    <recommendedName>
        <fullName evidence="1">Protein kinase domain-containing protein</fullName>
    </recommendedName>
</protein>
<dbReference type="PROSITE" id="PS00108">
    <property type="entry name" value="PROTEIN_KINASE_ST"/>
    <property type="match status" value="1"/>
</dbReference>
<gene>
    <name evidence="2" type="ORF">M9Y10_037106</name>
</gene>
<dbReference type="SUPFAM" id="SSF56112">
    <property type="entry name" value="Protein kinase-like (PK-like)"/>
    <property type="match status" value="2"/>
</dbReference>
<dbReference type="InterPro" id="IPR011990">
    <property type="entry name" value="TPR-like_helical_dom_sf"/>
</dbReference>
<sequence>MITNNNKGNIKTLNEKFRQLLLEYDFIFLSEKVNLNEKPDIYSNIKKSKIIMVNFFHKAKEESRYSCIFSFNKTVIYTEKSNLSFFLSQFIICNQEIHFYFITKSNENYEIPKDKCFYVSESVLNIIEKFNSIIINIYEEIKSSITGYLIQESINKLNNNHIQNIQRIQVNWQTASIQNDFLIEIYLIGIGSTFKTQLHYHIGMEKLIAIKNPNVKDKEIPKLMRREIKNYENLHFPLLPEFYGVGERLISGVPEYLAIEYIEGRTLENIRNIHLKNNEKIRIIFELMVTINFLHQQNFIYRDLKPDNVMIDESNTAILIDFDRMIISDGIKDKNVLSDYSGYFFHIYASPEISRGDPYSFECDIYSLGQMIYYIIMEQRPDEQILKINDPFDGFPKLKDIYNECTKTNPEERPKLSELILEFYDNFKAYQIDDILNLFENYSQSIQIGDHNTITQTVNKSENIKAENKNIKVHSKNIIENIQMTNISNEEDLLIIEFIKIIQNVKFNQTVNKFFEMPFNKFLGEVLSNYDFINVSKVFENIYTLKNIEISEIIMINSFGDHFIIGFEKTIIIVHKSKLSLLHQLFSYKSKLNISFLSQSKKEFDSFINIQYDESEITHVLDEEISKFNSYFFINHIYISFFSLWKAILPCISGYLIKKSYSKLSTNRIQAFYQSDNNSSSVDIKDDDIYIRLHNIGFGSYGTVSLNYYINKEELFAKKMFNYEYEGSKLYEREVFNYSRIKHPLIPKFIGKNDKKKMIAIEFINGHTLRNIIRIHLTNKDKFTIIFEIMLIIEYLHRNHFIYRVLKPNDIIIDENKDAVLIDFDRMIEEYPSKEIKMYTRDLSEYFVSPEVFYGRVSQKSDIYSLGIMIYYIMKEREYRNSEEIDDLGSNSSIEQIFNKCIKKDPKERPSISELIFEFYVNYHSEIDFERIRQLAGESFNIRYGPDVSNVLMNINNIEMSSQTQFELGKIYEACDFMSPNIKKAIHHFNLSSDQNNLNAQYHLGVIYYEGKVIARDIDKAIQYFTMSASQNHPSAQYNLGLIYSEGKYVARDINKAIHYYGLAAHQNHSRAQFNLGIIYYENKNPLAIKYLNSAADQNDLKAQFVLGYIYYKGTFVERDINKSIRYFSLADDQNCEEASNMLKLIHSQYFQQS</sequence>
<dbReference type="InterPro" id="IPR006597">
    <property type="entry name" value="Sel1-like"/>
</dbReference>
<feature type="domain" description="Protein kinase" evidence="1">
    <location>
        <begin position="690"/>
        <end position="927"/>
    </location>
</feature>
<feature type="domain" description="Protein kinase" evidence="1">
    <location>
        <begin position="182"/>
        <end position="424"/>
    </location>
</feature>